<feature type="region of interest" description="Disordered" evidence="1">
    <location>
        <begin position="28"/>
        <end position="77"/>
    </location>
</feature>
<evidence type="ECO:0000256" key="1">
    <source>
        <dbReference type="SAM" id="MobiDB-lite"/>
    </source>
</evidence>
<dbReference type="PANTHER" id="PTHR43308">
    <property type="entry name" value="OUTER MEMBRANE PROTEIN ALPHA-RELATED"/>
    <property type="match status" value="1"/>
</dbReference>
<dbReference type="EMBL" id="JAAAMU010000006">
    <property type="protein sequence ID" value="NBC70203.1"/>
    <property type="molecule type" value="Genomic_DNA"/>
</dbReference>
<accession>A0A7X5BX88</accession>
<gene>
    <name evidence="4" type="ORF">GT003_14485</name>
</gene>
<dbReference type="PANTHER" id="PTHR43308:SF5">
    <property type="entry name" value="S-LAYER PROTEIN _ PEPTIDOGLYCAN ENDO-BETA-N-ACETYLGLUCOSAMINIDASE"/>
    <property type="match status" value="1"/>
</dbReference>
<dbReference type="RefSeq" id="WP_161698884.1">
    <property type="nucleotide sequence ID" value="NZ_JAAAMU010000006.1"/>
</dbReference>
<evidence type="ECO:0000313" key="5">
    <source>
        <dbReference type="Proteomes" id="UP000558113"/>
    </source>
</evidence>
<keyword evidence="2" id="KW-0732">Signal</keyword>
<dbReference type="InterPro" id="IPR001119">
    <property type="entry name" value="SLH_dom"/>
</dbReference>
<dbReference type="Pfam" id="PF00395">
    <property type="entry name" value="SLH"/>
    <property type="match status" value="3"/>
</dbReference>
<feature type="domain" description="SLH" evidence="3">
    <location>
        <begin position="1459"/>
        <end position="1522"/>
    </location>
</feature>
<organism evidence="4 5">
    <name type="scientific">Paenibacillus sacheonensis</name>
    <dbReference type="NCBI Taxonomy" id="742054"/>
    <lineage>
        <taxon>Bacteria</taxon>
        <taxon>Bacillati</taxon>
        <taxon>Bacillota</taxon>
        <taxon>Bacilli</taxon>
        <taxon>Bacillales</taxon>
        <taxon>Paenibacillaceae</taxon>
        <taxon>Paenibacillus</taxon>
    </lineage>
</organism>
<feature type="domain" description="SLH" evidence="3">
    <location>
        <begin position="1584"/>
        <end position="1642"/>
    </location>
</feature>
<dbReference type="PROSITE" id="PS51272">
    <property type="entry name" value="SLH"/>
    <property type="match status" value="3"/>
</dbReference>
<evidence type="ECO:0000259" key="3">
    <source>
        <dbReference type="PROSITE" id="PS51272"/>
    </source>
</evidence>
<evidence type="ECO:0000256" key="2">
    <source>
        <dbReference type="SAM" id="SignalP"/>
    </source>
</evidence>
<dbReference type="OrthoDB" id="2481768at2"/>
<evidence type="ECO:0000313" key="4">
    <source>
        <dbReference type="EMBL" id="NBC70203.1"/>
    </source>
</evidence>
<feature type="compositionally biased region" description="Low complexity" evidence="1">
    <location>
        <begin position="64"/>
        <end position="77"/>
    </location>
</feature>
<dbReference type="Proteomes" id="UP000558113">
    <property type="component" value="Unassembled WGS sequence"/>
</dbReference>
<comment type="caution">
    <text evidence="4">The sequence shown here is derived from an EMBL/GenBank/DDBJ whole genome shotgun (WGS) entry which is preliminary data.</text>
</comment>
<sequence length="1642" mass="178849">MFGRWKAGILSFVLLFTLAMPMSSNAAAEVGSNQESPNQEQSVSETPDQELPLPDNTELESQADNDNNTASAANAGNTTGGIQMGAIEGYAISPYNQAILEYKTSQGSHTEFLEIVNGTMNLSNVEIPSGSIVTVSILALYTQDGADQSVLYVDHDTMTIEQFQALSVWTIDNDAVEAPLDLSAYADWTNTDLIVVNGTHNQTTYIPNYKDLSILSKPGNVKLSFTGSKNRTGYLIHKTFALTSGAHLAFNEEDVSEAVTTRLPEGLDNTHLWGMDGFGYFGEIDNLVVTKGVYSLNVDQIEKRENGNHTTSWAINEFQVNGDRELRFGEPKLNIRSLDLSTKGIYAVVVVNNGDFQLENVYDHRDSESQQLTSTHVKITDSQNQSVYETDLNSRGWCCEDHTFDKPLAAGTYTIDFTVTGLEQPLSLSQTVILKDNSVYEGKGLAVHAENESGQPLSEAKAYVFEKRPYGGDGGTDAYWALNYQSKVSNDGSFIIPYQNLLKGRAYELQVIGSSADGQHEVVYNQAVSREDQEIQLKSSGLKHLRVNAAQASKNDSLLISVLDEQKQVSNWPILTLFDENRQAEIYIQNDNDIKLLAKLYNADNDTGYLLTGTADSAAHAVDLNGETAEIQMPAGFENAKLDVNVGWSASELPAKHYFVSKGLDIVASYFVEADGYRYTFNKSIDQVNRDITLEIGHDFVNRHTDNQLFASGELNRRVYTDYRDELDNTLVGVSYTETAQIADRVNSSNLTFTADYAGRQQVMSVQTSDEGGISYEPTDQPAGSNRTFTEGSIIDYQMHDASNQTIGGVVGTATPVQLYADMPIQEGDYSLRIANQHFPTDVVKLAGQANLSVIPGNETATRIPIALPPGYETGKIEYGDVRLQKLDGTSDYLWITQGRLIIPSYLNLVADQKYVLQMALHLKTLDGERAVYYNQLDLTGEQLLNLQQIDYPASAVTITPEVKDLPVNFQPYNIILEFPTAGIAGSSLMTNTIMNYFTGSKVSLGTIIMKPENFKIDLSGRNISTVYDIRREVHMDAGDGKYTLTDPGMHLVTLAGNKPFTSFSSISPGATSYSYQNYYPFILFNKAYVAPGKQQLLFGTQKTNAEEEPWDLYWMTRSTYDVKADTIIPFTGQVDPASSSLKLTQRNEQDITFLAVNPEFVSGDLILKDLYLGKTGNYDSVPGMVTIRDSQQKKVYESLAYGLYDGGFEVSKAFAAGTYSITYRQPVGPNEEAVVTNSFTVAAHDSGNPSSGGGSPGGGGGGTAVGDPTGDESTKSTTFKPSDIPAPVNGVVTLQIKDSESAVIPASILGGDGVKNELELTGSHGKVSIPPAVLKQLAGLVGNEKLADAQFALTMKPISENDLSDTVHAASGNRVNIAGTVYDFKLTITAKDGQPILLSAFEEPITLTFEVNEDADKHLANIYYIAEDGSIAYEPSQLINGMLVAKVNHFSQYGVLELHMSFTDVSESHWAHDAVQELAAKQIVEGVAPNTFAPGKTITRAEFTTMLVHALGLSVQETSAFKDVPNTAWYASTVAAAYQNHLIQGISAESFAPNKSISREEMAIILANALKLAKAAPETPEHAKAFKDAADISAWAADSVDYALANELIKGDESGLFKPKGMATRAEAAQMIVNLLNQLQS</sequence>
<protein>
    <recommendedName>
        <fullName evidence="3">SLH domain-containing protein</fullName>
    </recommendedName>
</protein>
<feature type="chain" id="PRO_5039059045" description="SLH domain-containing protein" evidence="2">
    <location>
        <begin position="27"/>
        <end position="1642"/>
    </location>
</feature>
<feature type="signal peptide" evidence="2">
    <location>
        <begin position="1"/>
        <end position="26"/>
    </location>
</feature>
<feature type="region of interest" description="Disordered" evidence="1">
    <location>
        <begin position="1243"/>
        <end position="1285"/>
    </location>
</feature>
<feature type="domain" description="SLH" evidence="3">
    <location>
        <begin position="1523"/>
        <end position="1581"/>
    </location>
</feature>
<name>A0A7X5BX88_9BACL</name>
<feature type="compositionally biased region" description="Polar residues" evidence="1">
    <location>
        <begin position="28"/>
        <end position="46"/>
    </location>
</feature>
<dbReference type="InterPro" id="IPR051465">
    <property type="entry name" value="Cell_Envelope_Struct_Comp"/>
</dbReference>
<keyword evidence="5" id="KW-1185">Reference proteome</keyword>
<proteinExistence type="predicted"/>
<reference evidence="4 5" key="1">
    <citation type="submission" date="2020-01" db="EMBL/GenBank/DDBJ databases">
        <title>Paenibacillus soybeanensis sp. nov. isolated from the nodules of soybean (Glycine max(L.) Merr).</title>
        <authorList>
            <person name="Wang H."/>
        </authorList>
    </citation>
    <scope>NUCLEOTIDE SEQUENCE [LARGE SCALE GENOMIC DNA]</scope>
    <source>
        <strain evidence="4 5">DSM 23054</strain>
    </source>
</reference>
<feature type="compositionally biased region" description="Gly residues" evidence="1">
    <location>
        <begin position="1251"/>
        <end position="1265"/>
    </location>
</feature>